<gene>
    <name evidence="2" type="ORF">C1G86_0197</name>
    <name evidence="1" type="ORF">C1G87_0213</name>
</gene>
<evidence type="ECO:0000313" key="1">
    <source>
        <dbReference type="EMBL" id="RAL69856.1"/>
    </source>
</evidence>
<organism evidence="1 4">
    <name type="scientific">Dehalococcoides mccartyi</name>
    <dbReference type="NCBI Taxonomy" id="61435"/>
    <lineage>
        <taxon>Bacteria</taxon>
        <taxon>Bacillati</taxon>
        <taxon>Chloroflexota</taxon>
        <taxon>Dehalococcoidia</taxon>
        <taxon>Dehalococcoidales</taxon>
        <taxon>Dehalococcoidaceae</taxon>
        <taxon>Dehalococcoides</taxon>
    </lineage>
</organism>
<reference evidence="3 4" key="1">
    <citation type="submission" date="2018-05" db="EMBL/GenBank/DDBJ databases">
        <title>Draft genome sequences of Dehalococcoides mccartyi strains RC and KS.</title>
        <authorList>
            <person name="Higgins S.A."/>
            <person name="Padilla-Crespo E."/>
            <person name="Loeffler F.E."/>
        </authorList>
    </citation>
    <scope>NUCLEOTIDE SEQUENCE [LARGE SCALE GENOMIC DNA]</scope>
    <source>
        <strain evidence="2 3">KS</strain>
        <strain evidence="1 4">RC</strain>
    </source>
</reference>
<evidence type="ECO:0000313" key="4">
    <source>
        <dbReference type="Proteomes" id="UP000249146"/>
    </source>
</evidence>
<dbReference type="AlphaFoldDB" id="A0A328EPC3"/>
<protein>
    <submittedName>
        <fullName evidence="1">Uncharacterized protein</fullName>
    </submittedName>
</protein>
<name>A0A328EPC3_9CHLR</name>
<dbReference type="EMBL" id="QGLC01000008">
    <property type="protein sequence ID" value="RAL69856.1"/>
    <property type="molecule type" value="Genomic_DNA"/>
</dbReference>
<dbReference type="EMBL" id="QGLD01000008">
    <property type="protein sequence ID" value="RAL70624.1"/>
    <property type="molecule type" value="Genomic_DNA"/>
</dbReference>
<dbReference type="Proteomes" id="UP000248786">
    <property type="component" value="Unassembled WGS sequence"/>
</dbReference>
<evidence type="ECO:0000313" key="3">
    <source>
        <dbReference type="Proteomes" id="UP000248786"/>
    </source>
</evidence>
<accession>A0A328EPC3</accession>
<evidence type="ECO:0000313" key="2">
    <source>
        <dbReference type="EMBL" id="RAL70624.1"/>
    </source>
</evidence>
<proteinExistence type="predicted"/>
<sequence>MKDSKDIQLLLSALHSYFFFCQQSDNRYSLTVVQIGNLMSHHYPALF</sequence>
<dbReference type="Proteomes" id="UP000249146">
    <property type="component" value="Unassembled WGS sequence"/>
</dbReference>
<comment type="caution">
    <text evidence="1">The sequence shown here is derived from an EMBL/GenBank/DDBJ whole genome shotgun (WGS) entry which is preliminary data.</text>
</comment>